<dbReference type="AlphaFoldDB" id="A0A425XZX6"/>
<dbReference type="RefSeq" id="WP_125030922.1">
    <property type="nucleotide sequence ID" value="NZ_JAPXVP010000009.1"/>
</dbReference>
<keyword evidence="2" id="KW-1185">Reference proteome</keyword>
<name>A0A425XZX6_9BACT</name>
<reference evidence="1 2" key="1">
    <citation type="submission" date="2018-07" db="EMBL/GenBank/DDBJ databases">
        <title>Draft genome sequence of Ancylomarina sp. M1P.</title>
        <authorList>
            <person name="Yadav S."/>
            <person name="Villanueva L."/>
            <person name="Damste J.S.S."/>
        </authorList>
    </citation>
    <scope>NUCLEOTIDE SEQUENCE [LARGE SCALE GENOMIC DNA]</scope>
    <source>
        <strain evidence="1 2">M1P</strain>
    </source>
</reference>
<proteinExistence type="predicted"/>
<protein>
    <submittedName>
        <fullName evidence="1">Uncharacterized protein</fullName>
    </submittedName>
</protein>
<gene>
    <name evidence="1" type="ORF">DWB61_10880</name>
</gene>
<dbReference type="EMBL" id="QQWG01000010">
    <property type="protein sequence ID" value="RRG20922.1"/>
    <property type="molecule type" value="Genomic_DNA"/>
</dbReference>
<evidence type="ECO:0000313" key="1">
    <source>
        <dbReference type="EMBL" id="RRG20922.1"/>
    </source>
</evidence>
<dbReference type="Proteomes" id="UP000285794">
    <property type="component" value="Unassembled WGS sequence"/>
</dbReference>
<dbReference type="OrthoDB" id="7055803at2"/>
<accession>A0A425XZX6</accession>
<evidence type="ECO:0000313" key="2">
    <source>
        <dbReference type="Proteomes" id="UP000285794"/>
    </source>
</evidence>
<comment type="caution">
    <text evidence="1">The sequence shown here is derived from an EMBL/GenBank/DDBJ whole genome shotgun (WGS) entry which is preliminary data.</text>
</comment>
<organism evidence="1 2">
    <name type="scientific">Ancylomarina euxinus</name>
    <dbReference type="NCBI Taxonomy" id="2283627"/>
    <lineage>
        <taxon>Bacteria</taxon>
        <taxon>Pseudomonadati</taxon>
        <taxon>Bacteroidota</taxon>
        <taxon>Bacteroidia</taxon>
        <taxon>Marinilabiliales</taxon>
        <taxon>Marinifilaceae</taxon>
        <taxon>Ancylomarina</taxon>
    </lineage>
</organism>
<sequence length="405" mass="48050">MITLSINFKSNKDLKTFIRELKKKLPDHWKEYPTPLGNNFDTEYIDYSEKSFLEHQEICFGTIFTNTSTKRTLRGFIWLGIFDKYIKVLNIQTAKKELDLKSNTFRDIDKNDQHYQYLFNDFIENAVKPINSFSLIINKEFLIKLDIHQDVSDLRVSRPILFRDKANGKTGFVENYEMHSVENRTYEFTQPNNISFLLNISKRELKIAKNLFQKIDEYFKKDSNYRFEGEELKTLYDFFERIQISLIFSYTAVEAFTNVAIPTDYKLEHKNNKGIIEIWDKGAIERHKKTSIKIKEILPEILGVESPHKEVFWNRFLKLEEIRNSLIHQKTSEISFRKSSYQESFLKKEIFNVIYSGFELISYFCNADLKHLYFPLGISDSDIFIAEVDHLTKNQINKVMSENLP</sequence>